<sequence length="227" mass="24684">MRISVVIPAFNEEAYLPRTLEALRRQRRPADEVIVVDNGSSDQTAALARAWGARVVRCDTPGVAYARQAGLEAARFEWVASTDADSEPAEDWLEQLEAHAQGMVALYGPLQLTGVPYPTVWLASVVYGLFLAVCRAAGRPNLAGANMAFRRDAALAAGGYPPVEAREDVLLGYRLQKAGPVRFVPTARVRTSGRKLASGALPFLWRQVRSLFGRTRGYFAPRDGSPG</sequence>
<dbReference type="Pfam" id="PF00535">
    <property type="entry name" value="Glycos_transf_2"/>
    <property type="match status" value="1"/>
</dbReference>
<dbReference type="Proteomes" id="UP000569951">
    <property type="component" value="Unassembled WGS sequence"/>
</dbReference>
<comment type="caution">
    <text evidence="7">The sequence shown here is derived from an EMBL/GenBank/DDBJ whole genome shotgun (WGS) entry which is preliminary data.</text>
</comment>
<organism evidence="7 8">
    <name type="scientific">Deinobacterium chartae</name>
    <dbReference type="NCBI Taxonomy" id="521158"/>
    <lineage>
        <taxon>Bacteria</taxon>
        <taxon>Thermotogati</taxon>
        <taxon>Deinococcota</taxon>
        <taxon>Deinococci</taxon>
        <taxon>Deinococcales</taxon>
        <taxon>Deinococcaceae</taxon>
        <taxon>Deinobacterium</taxon>
    </lineage>
</organism>
<dbReference type="EMBL" id="JACHHG010000015">
    <property type="protein sequence ID" value="MBB6099786.1"/>
    <property type="molecule type" value="Genomic_DNA"/>
</dbReference>
<evidence type="ECO:0000256" key="5">
    <source>
        <dbReference type="ARBA" id="ARBA00023136"/>
    </source>
</evidence>
<dbReference type="InterPro" id="IPR001173">
    <property type="entry name" value="Glyco_trans_2-like"/>
</dbReference>
<reference evidence="7 8" key="1">
    <citation type="submission" date="2020-08" db="EMBL/GenBank/DDBJ databases">
        <title>Genomic Encyclopedia of Type Strains, Phase IV (KMG-IV): sequencing the most valuable type-strain genomes for metagenomic binning, comparative biology and taxonomic classification.</title>
        <authorList>
            <person name="Goeker M."/>
        </authorList>
    </citation>
    <scope>NUCLEOTIDE SEQUENCE [LARGE SCALE GENOMIC DNA]</scope>
    <source>
        <strain evidence="7 8">DSM 21458</strain>
    </source>
</reference>
<evidence type="ECO:0000256" key="4">
    <source>
        <dbReference type="ARBA" id="ARBA00022679"/>
    </source>
</evidence>
<keyword evidence="8" id="KW-1185">Reference proteome</keyword>
<dbReference type="CDD" id="cd00761">
    <property type="entry name" value="Glyco_tranf_GTA_type"/>
    <property type="match status" value="1"/>
</dbReference>
<evidence type="ECO:0000259" key="6">
    <source>
        <dbReference type="Pfam" id="PF00535"/>
    </source>
</evidence>
<dbReference type="Gene3D" id="3.90.550.10">
    <property type="entry name" value="Spore Coat Polysaccharide Biosynthesis Protein SpsA, Chain A"/>
    <property type="match status" value="1"/>
</dbReference>
<evidence type="ECO:0000256" key="2">
    <source>
        <dbReference type="ARBA" id="ARBA00022475"/>
    </source>
</evidence>
<dbReference type="PANTHER" id="PTHR43646:SF2">
    <property type="entry name" value="GLYCOSYLTRANSFERASE 2-LIKE DOMAIN-CONTAINING PROTEIN"/>
    <property type="match status" value="1"/>
</dbReference>
<evidence type="ECO:0000256" key="3">
    <source>
        <dbReference type="ARBA" id="ARBA00022676"/>
    </source>
</evidence>
<dbReference type="InterPro" id="IPR029044">
    <property type="entry name" value="Nucleotide-diphossugar_trans"/>
</dbReference>
<comment type="subcellular location">
    <subcellularLocation>
        <location evidence="1">Cell membrane</location>
    </subcellularLocation>
</comment>
<protein>
    <submittedName>
        <fullName evidence="7">Glycosyltransferase involved in cell wall biosynthesis</fullName>
    </submittedName>
</protein>
<dbReference type="GO" id="GO:0016757">
    <property type="term" value="F:glycosyltransferase activity"/>
    <property type="evidence" value="ECO:0007669"/>
    <property type="project" value="UniProtKB-KW"/>
</dbReference>
<evidence type="ECO:0000313" key="8">
    <source>
        <dbReference type="Proteomes" id="UP000569951"/>
    </source>
</evidence>
<keyword evidence="5" id="KW-0472">Membrane</keyword>
<dbReference type="GO" id="GO:0005886">
    <property type="term" value="C:plasma membrane"/>
    <property type="evidence" value="ECO:0007669"/>
    <property type="project" value="UniProtKB-SubCell"/>
</dbReference>
<accession>A0A841I427</accession>
<keyword evidence="4 7" id="KW-0808">Transferase</keyword>
<evidence type="ECO:0000313" key="7">
    <source>
        <dbReference type="EMBL" id="MBB6099786.1"/>
    </source>
</evidence>
<dbReference type="PANTHER" id="PTHR43646">
    <property type="entry name" value="GLYCOSYLTRANSFERASE"/>
    <property type="match status" value="1"/>
</dbReference>
<proteinExistence type="predicted"/>
<name>A0A841I427_9DEIO</name>
<gene>
    <name evidence="7" type="ORF">HNR42_003244</name>
</gene>
<feature type="domain" description="Glycosyltransferase 2-like" evidence="6">
    <location>
        <begin position="4"/>
        <end position="153"/>
    </location>
</feature>
<evidence type="ECO:0000256" key="1">
    <source>
        <dbReference type="ARBA" id="ARBA00004236"/>
    </source>
</evidence>
<keyword evidence="3" id="KW-0328">Glycosyltransferase</keyword>
<keyword evidence="2" id="KW-1003">Cell membrane</keyword>
<dbReference type="RefSeq" id="WP_183988522.1">
    <property type="nucleotide sequence ID" value="NZ_JACHHG010000015.1"/>
</dbReference>
<dbReference type="SUPFAM" id="SSF53448">
    <property type="entry name" value="Nucleotide-diphospho-sugar transferases"/>
    <property type="match status" value="1"/>
</dbReference>
<dbReference type="AlphaFoldDB" id="A0A841I427"/>